<keyword evidence="3" id="KW-0143">Chaperone</keyword>
<dbReference type="SUPFAM" id="SSF110009">
    <property type="entry name" value="Hypothetical protein MG354"/>
    <property type="match status" value="1"/>
</dbReference>
<accession>A0ABD2WNL5</accession>
<protein>
    <recommendedName>
        <fullName evidence="2">Proteasome assembly chaperone 1</fullName>
    </recommendedName>
</protein>
<dbReference type="Pfam" id="PF16094">
    <property type="entry name" value="PAC1"/>
    <property type="match status" value="1"/>
</dbReference>
<dbReference type="PANTHER" id="PTHR15069:SF1">
    <property type="entry name" value="PROTEASOME ASSEMBLY CHAPERONE 1"/>
    <property type="match status" value="1"/>
</dbReference>
<comment type="similarity">
    <text evidence="1">Belongs to the PSMG1 family.</text>
</comment>
<evidence type="ECO:0000313" key="5">
    <source>
        <dbReference type="Proteomes" id="UP001627154"/>
    </source>
</evidence>
<proteinExistence type="inferred from homology"/>
<comment type="caution">
    <text evidence="4">The sequence shown here is derived from an EMBL/GenBank/DDBJ whole genome shotgun (WGS) entry which is preliminary data.</text>
</comment>
<dbReference type="InterPro" id="IPR035947">
    <property type="entry name" value="MG354-like_sf"/>
</dbReference>
<evidence type="ECO:0000256" key="2">
    <source>
        <dbReference type="ARBA" id="ARBA00019180"/>
    </source>
</evidence>
<dbReference type="AlphaFoldDB" id="A0ABD2WNL5"/>
<name>A0ABD2WNL5_9HYME</name>
<reference evidence="4 5" key="1">
    <citation type="journal article" date="2024" name="bioRxiv">
        <title>A reference genome for Trichogramma kaykai: A tiny desert-dwelling parasitoid wasp with competing sex-ratio distorters.</title>
        <authorList>
            <person name="Culotta J."/>
            <person name="Lindsey A.R."/>
        </authorList>
    </citation>
    <scope>NUCLEOTIDE SEQUENCE [LARGE SCALE GENOMIC DNA]</scope>
    <source>
        <strain evidence="4 5">KSX58</strain>
    </source>
</reference>
<sequence>MVSYFGEVVHPSSRAFWNDDDDDEAFHCHEDNLGFSINWTNEEPVTIKKFILIEGQIVAEFTLSCVLKDADIVGTIDNKSEKPIAKIYKIDDVYICVIDSNSELTEAGELTKTLSHLLSKIEKLYAITADHLSNLKSTEEIDSESTLKLLCSSKAAKENNFKDCILNQPNIVTGLSAGVLTYADIQDIFCIIYILYTDTFDLDSKNASPLTKLFSTLLEKPIPQFKTSGPCFFNKGNLYM</sequence>
<gene>
    <name evidence="4" type="ORF">TKK_011028</name>
</gene>
<evidence type="ECO:0000313" key="4">
    <source>
        <dbReference type="EMBL" id="KAL3394741.1"/>
    </source>
</evidence>
<dbReference type="InterPro" id="IPR016565">
    <property type="entry name" value="Proteasome_assmbl_chp_1"/>
</dbReference>
<evidence type="ECO:0000256" key="1">
    <source>
        <dbReference type="ARBA" id="ARBA00005261"/>
    </source>
</evidence>
<keyword evidence="5" id="KW-1185">Reference proteome</keyword>
<dbReference type="Proteomes" id="UP001627154">
    <property type="component" value="Unassembled WGS sequence"/>
</dbReference>
<evidence type="ECO:0000256" key="3">
    <source>
        <dbReference type="ARBA" id="ARBA00023186"/>
    </source>
</evidence>
<organism evidence="4 5">
    <name type="scientific">Trichogramma kaykai</name>
    <dbReference type="NCBI Taxonomy" id="54128"/>
    <lineage>
        <taxon>Eukaryota</taxon>
        <taxon>Metazoa</taxon>
        <taxon>Ecdysozoa</taxon>
        <taxon>Arthropoda</taxon>
        <taxon>Hexapoda</taxon>
        <taxon>Insecta</taxon>
        <taxon>Pterygota</taxon>
        <taxon>Neoptera</taxon>
        <taxon>Endopterygota</taxon>
        <taxon>Hymenoptera</taxon>
        <taxon>Apocrita</taxon>
        <taxon>Proctotrupomorpha</taxon>
        <taxon>Chalcidoidea</taxon>
        <taxon>Trichogrammatidae</taxon>
        <taxon>Trichogramma</taxon>
    </lineage>
</organism>
<dbReference type="EMBL" id="JBJJXI010000088">
    <property type="protein sequence ID" value="KAL3394741.1"/>
    <property type="molecule type" value="Genomic_DNA"/>
</dbReference>
<dbReference type="PANTHER" id="PTHR15069">
    <property type="entry name" value="PROTEASOME ASSEMBLY CHAPERONE 1"/>
    <property type="match status" value="1"/>
</dbReference>